<dbReference type="PANTHER" id="PTHR33375">
    <property type="entry name" value="CHROMOSOME-PARTITIONING PROTEIN PARB-RELATED"/>
    <property type="match status" value="1"/>
</dbReference>
<reference evidence="2 3" key="1">
    <citation type="submission" date="2017-04" db="EMBL/GenBank/DDBJ databases">
        <authorList>
            <person name="Afonso C.L."/>
            <person name="Miller P.J."/>
            <person name="Scott M.A."/>
            <person name="Spackman E."/>
            <person name="Goraichik I."/>
            <person name="Dimitrov K.M."/>
            <person name="Suarez D.L."/>
            <person name="Swayne D.E."/>
        </authorList>
    </citation>
    <scope>NUCLEOTIDE SEQUENCE [LARGE SCALE GENOMIC DNA]</scope>
    <source>
        <strain evidence="2 3">B5P</strain>
    </source>
</reference>
<dbReference type="Pfam" id="PF02195">
    <property type="entry name" value="ParB_N"/>
    <property type="match status" value="1"/>
</dbReference>
<protein>
    <submittedName>
        <fullName evidence="2">Chromosome partitioning protein, ParB family</fullName>
    </submittedName>
</protein>
<dbReference type="OrthoDB" id="8449249at2"/>
<keyword evidence="3" id="KW-1185">Reference proteome</keyword>
<gene>
    <name evidence="2" type="ORF">SAMN02982922_2703</name>
</gene>
<dbReference type="InterPro" id="IPR003115">
    <property type="entry name" value="ParB_N"/>
</dbReference>
<evidence type="ECO:0000313" key="2">
    <source>
        <dbReference type="EMBL" id="SMH42162.1"/>
    </source>
</evidence>
<dbReference type="GO" id="GO:0005694">
    <property type="term" value="C:chromosome"/>
    <property type="evidence" value="ECO:0007669"/>
    <property type="project" value="TreeGrafter"/>
</dbReference>
<dbReference type="Gene3D" id="3.90.1530.30">
    <property type="match status" value="1"/>
</dbReference>
<dbReference type="Gene3D" id="1.10.10.2830">
    <property type="match status" value="1"/>
</dbReference>
<evidence type="ECO:0000313" key="3">
    <source>
        <dbReference type="Proteomes" id="UP000193083"/>
    </source>
</evidence>
<dbReference type="InterPro" id="IPR036086">
    <property type="entry name" value="ParB/Sulfiredoxin_sf"/>
</dbReference>
<organism evidence="2 3">
    <name type="scientific">Mesorhizobium australicum</name>
    <dbReference type="NCBI Taxonomy" id="536018"/>
    <lineage>
        <taxon>Bacteria</taxon>
        <taxon>Pseudomonadati</taxon>
        <taxon>Pseudomonadota</taxon>
        <taxon>Alphaproteobacteria</taxon>
        <taxon>Hyphomicrobiales</taxon>
        <taxon>Phyllobacteriaceae</taxon>
        <taxon>Mesorhizobium</taxon>
    </lineage>
</organism>
<dbReference type="EMBL" id="FXBL01000004">
    <property type="protein sequence ID" value="SMH42162.1"/>
    <property type="molecule type" value="Genomic_DNA"/>
</dbReference>
<name>A0A1X7NV92_9HYPH</name>
<dbReference type="SUPFAM" id="SSF109709">
    <property type="entry name" value="KorB DNA-binding domain-like"/>
    <property type="match status" value="1"/>
</dbReference>
<dbReference type="PANTHER" id="PTHR33375:SF1">
    <property type="entry name" value="CHROMOSOME-PARTITIONING PROTEIN PARB-RELATED"/>
    <property type="match status" value="1"/>
</dbReference>
<accession>A0A1X7NV92</accession>
<dbReference type="AlphaFoldDB" id="A0A1X7NV92"/>
<dbReference type="SMART" id="SM00470">
    <property type="entry name" value="ParB"/>
    <property type="match status" value="1"/>
</dbReference>
<proteinExistence type="predicted"/>
<dbReference type="RefSeq" id="WP_139832263.1">
    <property type="nucleotide sequence ID" value="NZ_FXBL01000004.1"/>
</dbReference>
<feature type="domain" description="ParB-like N-terminal" evidence="1">
    <location>
        <begin position="4"/>
        <end position="95"/>
    </location>
</feature>
<sequence length="276" mass="30533">MTATPVPVSAIDIPAGRRRLDPVWVKTLAELMLTPADCAPIELISRGDRFQLVFGRHRLAAAERNGWTEIPAIVKTSADFANDAAIIRREIVENFARRDLSALDRAVDIARWREAFEAVQGVIRKGRPAKLSQLATISDDDIDRFAGSFSEAARRALGINRDAISRAMRIAAIAADLRDAIALHPIAENQSELLLLAAQAPERQRQIVELLNRTALPAANVTDAIAVLDRLPPRLREAAWQAISSKFSRLKEAEQARFFELHEAAIRRWLAGRSGS</sequence>
<dbReference type="InterPro" id="IPR050336">
    <property type="entry name" value="Chromosome_partition/occlusion"/>
</dbReference>
<evidence type="ECO:0000259" key="1">
    <source>
        <dbReference type="SMART" id="SM00470"/>
    </source>
</evidence>
<dbReference type="GO" id="GO:0007059">
    <property type="term" value="P:chromosome segregation"/>
    <property type="evidence" value="ECO:0007669"/>
    <property type="project" value="TreeGrafter"/>
</dbReference>
<dbReference type="Proteomes" id="UP000193083">
    <property type="component" value="Unassembled WGS sequence"/>
</dbReference>
<dbReference type="SUPFAM" id="SSF110849">
    <property type="entry name" value="ParB/Sulfiredoxin"/>
    <property type="match status" value="1"/>
</dbReference>